<reference evidence="4" key="1">
    <citation type="submission" date="2017-02" db="UniProtKB">
        <authorList>
            <consortium name="WormBaseParasite"/>
        </authorList>
    </citation>
    <scope>IDENTIFICATION</scope>
</reference>
<dbReference type="Proteomes" id="UP000280834">
    <property type="component" value="Unassembled WGS sequence"/>
</dbReference>
<protein>
    <submittedName>
        <fullName evidence="4">AKAP7_NLS domain-containing protein</fullName>
    </submittedName>
</protein>
<dbReference type="EMBL" id="UZAG01019421">
    <property type="protein sequence ID" value="VDO43661.1"/>
    <property type="molecule type" value="Genomic_DNA"/>
</dbReference>
<gene>
    <name evidence="2" type="ORF">BTMF_LOCUS12729</name>
</gene>
<sequence length="56" mass="6299">MDEAQVDKHCSVISMIKKACEILKQFVIKKPIQADNDNLATSDGNILDIDDDDDYD</sequence>
<evidence type="ECO:0000313" key="3">
    <source>
        <dbReference type="Proteomes" id="UP000280834"/>
    </source>
</evidence>
<proteinExistence type="predicted"/>
<evidence type="ECO:0000256" key="1">
    <source>
        <dbReference type="SAM" id="MobiDB-lite"/>
    </source>
</evidence>
<organism evidence="4">
    <name type="scientific">Brugia timori</name>
    <dbReference type="NCBI Taxonomy" id="42155"/>
    <lineage>
        <taxon>Eukaryota</taxon>
        <taxon>Metazoa</taxon>
        <taxon>Ecdysozoa</taxon>
        <taxon>Nematoda</taxon>
        <taxon>Chromadorea</taxon>
        <taxon>Rhabditida</taxon>
        <taxon>Spirurina</taxon>
        <taxon>Spiruromorpha</taxon>
        <taxon>Filarioidea</taxon>
        <taxon>Onchocercidae</taxon>
        <taxon>Brugia</taxon>
    </lineage>
</organism>
<reference evidence="2 3" key="2">
    <citation type="submission" date="2018-11" db="EMBL/GenBank/DDBJ databases">
        <authorList>
            <consortium name="Pathogen Informatics"/>
        </authorList>
    </citation>
    <scope>NUCLEOTIDE SEQUENCE [LARGE SCALE GENOMIC DNA]</scope>
</reference>
<evidence type="ECO:0000313" key="4">
    <source>
        <dbReference type="WBParaSite" id="BTMF_0001473301-mRNA-1"/>
    </source>
</evidence>
<dbReference type="WBParaSite" id="BTMF_0001473301-mRNA-1">
    <property type="protein sequence ID" value="BTMF_0001473301-mRNA-1"/>
    <property type="gene ID" value="BTMF_0001473301"/>
</dbReference>
<name>A0A0R3R3Z3_9BILA</name>
<feature type="region of interest" description="Disordered" evidence="1">
    <location>
        <begin position="36"/>
        <end position="56"/>
    </location>
</feature>
<dbReference type="AlphaFoldDB" id="A0A0R3R3Z3"/>
<keyword evidence="3" id="KW-1185">Reference proteome</keyword>
<accession>A0A0R3R3Z3</accession>
<evidence type="ECO:0000313" key="2">
    <source>
        <dbReference type="EMBL" id="VDO43661.1"/>
    </source>
</evidence>